<keyword evidence="15 19" id="KW-0067">ATP-binding</keyword>
<proteinExistence type="inferred from homology"/>
<feature type="domain" description="Protein kinase" evidence="21">
    <location>
        <begin position="292"/>
        <end position="599"/>
    </location>
</feature>
<dbReference type="OrthoDB" id="18472at2759"/>
<evidence type="ECO:0000256" key="11">
    <source>
        <dbReference type="ARBA" id="ARBA00022691"/>
    </source>
</evidence>
<dbReference type="PANTHER" id="PTHR21210:SF0">
    <property type="entry name" value="TRNA (URACIL-O(2)-)-METHYLTRANSFERASE-RELATED"/>
    <property type="match status" value="1"/>
</dbReference>
<keyword evidence="13 19" id="KW-0547">Nucleotide-binding</keyword>
<evidence type="ECO:0000256" key="4">
    <source>
        <dbReference type="ARBA" id="ARBA00012795"/>
    </source>
</evidence>
<dbReference type="GO" id="GO:0030488">
    <property type="term" value="P:tRNA methylation"/>
    <property type="evidence" value="ECO:0007669"/>
    <property type="project" value="TreeGrafter"/>
</dbReference>
<evidence type="ECO:0000259" key="22">
    <source>
        <dbReference type="PROSITE" id="PS51285"/>
    </source>
</evidence>
<comment type="catalytic activity">
    <reaction evidence="17">
        <text>uridine(44) in tRNA(Ser) + S-adenosyl-L-methionine = 2'-O-methyluridine(44) in tRNA(Ser) + S-adenosyl-L-homocysteine + H(+)</text>
        <dbReference type="Rhea" id="RHEA:43100"/>
        <dbReference type="Rhea" id="RHEA-COMP:10339"/>
        <dbReference type="Rhea" id="RHEA-COMP:10340"/>
        <dbReference type="ChEBI" id="CHEBI:15378"/>
        <dbReference type="ChEBI" id="CHEBI:57856"/>
        <dbReference type="ChEBI" id="CHEBI:59789"/>
        <dbReference type="ChEBI" id="CHEBI:65315"/>
        <dbReference type="ChEBI" id="CHEBI:74478"/>
        <dbReference type="EC" id="2.1.1.211"/>
    </reaction>
</comment>
<dbReference type="InterPro" id="IPR017441">
    <property type="entry name" value="Protein_kinase_ATP_BS"/>
</dbReference>
<keyword evidence="24" id="KW-1185">Reference proteome</keyword>
<feature type="region of interest" description="Disordered" evidence="20">
    <location>
        <begin position="1159"/>
        <end position="1198"/>
    </location>
</feature>
<keyword evidence="12" id="KW-0819">tRNA processing</keyword>
<dbReference type="GO" id="GO:0141101">
    <property type="term" value="F:tRNA(Ser) (uridine(44)-2'-O-)-methyltransferase activity"/>
    <property type="evidence" value="ECO:0007669"/>
    <property type="project" value="UniProtKB-EC"/>
</dbReference>
<protein>
    <recommendedName>
        <fullName evidence="5">tRNA (uracil-O(2)-)-methyltransferase</fullName>
        <ecNumber evidence="4">2.1.1.211</ecNumber>
        <ecNumber evidence="3">2.7.11.1</ecNumber>
    </recommendedName>
</protein>
<evidence type="ECO:0000256" key="15">
    <source>
        <dbReference type="ARBA" id="ARBA00022840"/>
    </source>
</evidence>
<dbReference type="Pfam" id="PF00433">
    <property type="entry name" value="Pkinase_C"/>
    <property type="match status" value="1"/>
</dbReference>
<name>A0A9W7SZC6_9PEZI</name>
<feature type="compositionally biased region" description="Polar residues" evidence="20">
    <location>
        <begin position="153"/>
        <end position="184"/>
    </location>
</feature>
<evidence type="ECO:0000256" key="5">
    <source>
        <dbReference type="ARBA" id="ARBA00017788"/>
    </source>
</evidence>
<evidence type="ECO:0000256" key="1">
    <source>
        <dbReference type="ARBA" id="ARBA00004496"/>
    </source>
</evidence>
<dbReference type="PROSITE" id="PS00108">
    <property type="entry name" value="PROTEIN_KINASE_ST"/>
    <property type="match status" value="1"/>
</dbReference>
<evidence type="ECO:0000313" key="23">
    <source>
        <dbReference type="EMBL" id="KAH9843466.1"/>
    </source>
</evidence>
<feature type="binding site" evidence="19">
    <location>
        <position position="321"/>
    </location>
    <ligand>
        <name>ATP</name>
        <dbReference type="ChEBI" id="CHEBI:30616"/>
    </ligand>
</feature>
<dbReference type="PROSITE" id="PS50011">
    <property type="entry name" value="PROTEIN_KINASE_DOM"/>
    <property type="match status" value="1"/>
</dbReference>
<keyword evidence="8" id="KW-0597">Phosphoprotein</keyword>
<keyword evidence="11" id="KW-0949">S-adenosyl-L-methionine</keyword>
<evidence type="ECO:0000256" key="7">
    <source>
        <dbReference type="ARBA" id="ARBA00022527"/>
    </source>
</evidence>
<dbReference type="InterPro" id="IPR000961">
    <property type="entry name" value="AGC-kinase_C"/>
</dbReference>
<evidence type="ECO:0000256" key="9">
    <source>
        <dbReference type="ARBA" id="ARBA00022603"/>
    </source>
</evidence>
<evidence type="ECO:0000256" key="14">
    <source>
        <dbReference type="ARBA" id="ARBA00022777"/>
    </source>
</evidence>
<sequence>TTILRTAHHHATGCHSLRRRVLHPTSALPIPPPPPALHTRSSHMALNDHSAPATPLAHDFYSPPQTPQGSPSKSHAPPGSYDLPNVFANALKLNPTPGQPSTPKALQTTQAKGASPGKGGDDPSVIQEQAKAGALPGSPLRKQGKENTPPAASYQTQQSSPGRPPLQQTNSYLTQQSQAALSRQDQYRTRGEHSPTRTERGATGIGGNIPPEDIEKLTKPAVKRLANVTQLYFLDYYFDLLSYTHSRQKRLQAFKEHVSPAQPDHDKLWKDYQGRERALLRSRRTKMGHGDFQILTQIGQGGYGSVYLACKRDTREVCALKVMRKKLLYKLDEVRHVLTERDILTTAKSEWLVRLLYAFQDDSSIYLAMEYVPGGDFRTLLNNTGVLHNRHARFYISEMFLCVDALHSLGYIHRDLKPENFLIDGTGHVKLTDFGLAAGHLAPAKIESMRVKLSEIGNMPDSAVPFGRPTESRSIRERREGYRSLRDREGVSYAKSIVGSPDYMAPEVLKGEEYDFTVDYWSLGCMLFEALAGYPPFAGATVDETWQNLKRWQSVLRKPEYEDPNYFLSRRTWDLITRLIAPKAARLRGIKAVQLHDYFREVNWASLRTERAPFVPELDCETDAGYFDDFGSEKDMAKYKEVLEKQEALEKMADREGELGRGAFVGFTFRHRKPATDEKASPHKPLGNLTEEGVVWASVPLWGWVERMMSAHMGIGAARVYDSGSQEIWWHPAMAGNPDFATQAHSNGEAELDNAPSKFQPKDCVNATPNIALPDEIWMTVLESPCTFPPVIFEVVMLNLIKNPNISSSLLFRADILYDSGESADSRDRGQSHGAEDHVEPAKIPGYGLLRSMIRKLIPRNPQLDRPIRQTCYFFQRLAEHVEHNLVMYVPHVDRPEDMPFYHPAVAKLAFQHTWHHSANTGTVSISYRFFPGTALSTKLERTALKLLQTIHKHGQGQLAGYEKRVHLDQIIPQKRYQDTYAELKAKYGRQLAEQWVEVTDPGKHVFEDIGIAAYLIELWRDMYLPPSSPAPSTTPPKPRFPGFIDLGCGNGLLTHLLLTTGYPGTGIDARARKTWSIYPPHTQQHLHQRLLVPQILQATTTAPATETWHDGLLAPGTFIISNHADELTAWTPLLAHLNDSAFLAIPCCSHDLSGARFRAPASTKQPAHPRLPQQQPQDEATEARERATGQKHVPETGTLKRTEAQKKMPSAYSSLCSYVASLAEEVGFEAERDVLRIPSTRNQCILGRRRRTGDASPDLAMRERKVVAIVEAELNQSIAVVGAEWIERCAKISKKPASGH</sequence>
<reference evidence="23 24" key="2">
    <citation type="journal article" date="2021" name="Curr. Genet.">
        <title>Genetic response to nitrogen starvation in the aggressive Eucalyptus foliar pathogen Teratosphaeria destructans.</title>
        <authorList>
            <person name="Havenga M."/>
            <person name="Wingfield B.D."/>
            <person name="Wingfield M.J."/>
            <person name="Dreyer L.L."/>
            <person name="Roets F."/>
            <person name="Aylward J."/>
        </authorList>
    </citation>
    <scope>NUCLEOTIDE SEQUENCE [LARGE SCALE GENOMIC DNA]</scope>
    <source>
        <strain evidence="23">CMW44962</strain>
    </source>
</reference>
<dbReference type="SMART" id="SM00220">
    <property type="entry name" value="S_TKc"/>
    <property type="match status" value="1"/>
</dbReference>
<keyword evidence="6" id="KW-0963">Cytoplasm</keyword>
<dbReference type="PANTHER" id="PTHR21210">
    <property type="entry name" value="TRNA (URACIL-O(2)-)-METHYLTRANSFERASE-RELATED"/>
    <property type="match status" value="1"/>
</dbReference>
<dbReference type="PROSITE" id="PS00107">
    <property type="entry name" value="PROTEIN_KINASE_ATP"/>
    <property type="match status" value="1"/>
</dbReference>
<dbReference type="EC" id="2.7.11.1" evidence="3"/>
<evidence type="ECO:0000256" key="3">
    <source>
        <dbReference type="ARBA" id="ARBA00012513"/>
    </source>
</evidence>
<evidence type="ECO:0000256" key="18">
    <source>
        <dbReference type="ARBA" id="ARBA00048679"/>
    </source>
</evidence>
<evidence type="ECO:0000256" key="8">
    <source>
        <dbReference type="ARBA" id="ARBA00022553"/>
    </source>
</evidence>
<evidence type="ECO:0000256" key="20">
    <source>
        <dbReference type="SAM" id="MobiDB-lite"/>
    </source>
</evidence>
<comment type="similarity">
    <text evidence="2">Belongs to the TRM44 family.</text>
</comment>
<comment type="catalytic activity">
    <reaction evidence="16">
        <text>L-threonyl-[protein] + ATP = O-phospho-L-threonyl-[protein] + ADP + H(+)</text>
        <dbReference type="Rhea" id="RHEA:46608"/>
        <dbReference type="Rhea" id="RHEA-COMP:11060"/>
        <dbReference type="Rhea" id="RHEA-COMP:11605"/>
        <dbReference type="ChEBI" id="CHEBI:15378"/>
        <dbReference type="ChEBI" id="CHEBI:30013"/>
        <dbReference type="ChEBI" id="CHEBI:30616"/>
        <dbReference type="ChEBI" id="CHEBI:61977"/>
        <dbReference type="ChEBI" id="CHEBI:456216"/>
        <dbReference type="EC" id="2.7.11.1"/>
    </reaction>
</comment>
<organism evidence="23 24">
    <name type="scientific">Teratosphaeria destructans</name>
    <dbReference type="NCBI Taxonomy" id="418781"/>
    <lineage>
        <taxon>Eukaryota</taxon>
        <taxon>Fungi</taxon>
        <taxon>Dikarya</taxon>
        <taxon>Ascomycota</taxon>
        <taxon>Pezizomycotina</taxon>
        <taxon>Dothideomycetes</taxon>
        <taxon>Dothideomycetidae</taxon>
        <taxon>Mycosphaerellales</taxon>
        <taxon>Teratosphaeriaceae</taxon>
        <taxon>Teratosphaeria</taxon>
    </lineage>
</organism>
<dbReference type="SMART" id="SM00133">
    <property type="entry name" value="S_TK_X"/>
    <property type="match status" value="1"/>
</dbReference>
<accession>A0A9W7SZC6</accession>
<evidence type="ECO:0000256" key="10">
    <source>
        <dbReference type="ARBA" id="ARBA00022679"/>
    </source>
</evidence>
<evidence type="ECO:0000256" key="12">
    <source>
        <dbReference type="ARBA" id="ARBA00022694"/>
    </source>
</evidence>
<gene>
    <name evidence="23" type="ORF">Tdes44962_MAKER07364</name>
</gene>
<evidence type="ECO:0000313" key="24">
    <source>
        <dbReference type="Proteomes" id="UP001138500"/>
    </source>
</evidence>
<evidence type="ECO:0000256" key="17">
    <source>
        <dbReference type="ARBA" id="ARBA00047957"/>
    </source>
</evidence>
<dbReference type="SUPFAM" id="SSF56112">
    <property type="entry name" value="Protein kinase-like (PK-like)"/>
    <property type="match status" value="1"/>
</dbReference>
<evidence type="ECO:0000259" key="21">
    <source>
        <dbReference type="PROSITE" id="PS50011"/>
    </source>
</evidence>
<evidence type="ECO:0000256" key="16">
    <source>
        <dbReference type="ARBA" id="ARBA00047899"/>
    </source>
</evidence>
<dbReference type="FunFam" id="1.10.510.10:FF:000141">
    <property type="entry name" value="Non-specific serine/threonine protein kinase"/>
    <property type="match status" value="1"/>
</dbReference>
<keyword evidence="14" id="KW-0418">Kinase</keyword>
<dbReference type="Pfam" id="PF07757">
    <property type="entry name" value="AdoMet_MTase"/>
    <property type="match status" value="1"/>
</dbReference>
<dbReference type="InterPro" id="IPR011009">
    <property type="entry name" value="Kinase-like_dom_sf"/>
</dbReference>
<dbReference type="InterPro" id="IPR017892">
    <property type="entry name" value="Pkinase_C"/>
</dbReference>
<feature type="compositionally biased region" description="Basic and acidic residues" evidence="20">
    <location>
        <begin position="1182"/>
        <end position="1198"/>
    </location>
</feature>
<dbReference type="GO" id="GO:0005524">
    <property type="term" value="F:ATP binding"/>
    <property type="evidence" value="ECO:0007669"/>
    <property type="project" value="UniProtKB-UniRule"/>
</dbReference>
<feature type="compositionally biased region" description="Polar residues" evidence="20">
    <location>
        <begin position="99"/>
        <end position="112"/>
    </location>
</feature>
<feature type="domain" description="AGC-kinase C-terminal" evidence="22">
    <location>
        <begin position="600"/>
        <end position="679"/>
    </location>
</feature>
<keyword evidence="10" id="KW-0808">Transferase</keyword>
<dbReference type="EMBL" id="RIBY02000336">
    <property type="protein sequence ID" value="KAH9843466.1"/>
    <property type="molecule type" value="Genomic_DNA"/>
</dbReference>
<dbReference type="Pfam" id="PF00069">
    <property type="entry name" value="Pkinase"/>
    <property type="match status" value="2"/>
</dbReference>
<dbReference type="InterPro" id="IPR008271">
    <property type="entry name" value="Ser/Thr_kinase_AS"/>
</dbReference>
<evidence type="ECO:0000256" key="6">
    <source>
        <dbReference type="ARBA" id="ARBA00022490"/>
    </source>
</evidence>
<reference evidence="23 24" key="1">
    <citation type="journal article" date="2018" name="IMA Fungus">
        <title>IMA Genome-F 10: Nine draft genome sequences of Claviceps purpurea s.lat., including C. arundinis, C. humidiphila, and C. cf. spartinae, pseudomolecules for the pitch canker pathogen Fusarium circinatum, draft genome of Davidsoniella eucalypti, Grosmannia galeiformis, Quambalaria eucalypti, and Teratosphaeria destructans.</title>
        <authorList>
            <person name="Wingfield B.D."/>
            <person name="Liu M."/>
            <person name="Nguyen H.D."/>
            <person name="Lane F.A."/>
            <person name="Morgan S.W."/>
            <person name="De Vos L."/>
            <person name="Wilken P.M."/>
            <person name="Duong T.A."/>
            <person name="Aylward J."/>
            <person name="Coetzee M.P."/>
            <person name="Dadej K."/>
            <person name="De Beer Z.W."/>
            <person name="Findlay W."/>
            <person name="Havenga M."/>
            <person name="Kolarik M."/>
            <person name="Menzies J.G."/>
            <person name="Naidoo K."/>
            <person name="Pochopski O."/>
            <person name="Shoukouhi P."/>
            <person name="Santana Q.C."/>
            <person name="Seifert K.A."/>
            <person name="Soal N."/>
            <person name="Steenkamp E.T."/>
            <person name="Tatham C.T."/>
            <person name="van der Nest M.A."/>
            <person name="Wingfield M.J."/>
        </authorList>
    </citation>
    <scope>NUCLEOTIDE SEQUENCE [LARGE SCALE GENOMIC DNA]</scope>
    <source>
        <strain evidence="23">CMW44962</strain>
    </source>
</reference>
<dbReference type="FunFam" id="1.10.510.10:FF:000319">
    <property type="entry name" value="Non-specific serine/threonine protein kinase"/>
    <property type="match status" value="1"/>
</dbReference>
<dbReference type="GO" id="GO:0005737">
    <property type="term" value="C:cytoplasm"/>
    <property type="evidence" value="ECO:0007669"/>
    <property type="project" value="UniProtKB-SubCell"/>
</dbReference>
<evidence type="ECO:0000256" key="2">
    <source>
        <dbReference type="ARBA" id="ARBA00009056"/>
    </source>
</evidence>
<comment type="subcellular location">
    <subcellularLocation>
        <location evidence="1">Cytoplasm</location>
    </subcellularLocation>
</comment>
<dbReference type="CDD" id="cd21776">
    <property type="entry name" value="MobB_Sid2p-like"/>
    <property type="match status" value="1"/>
</dbReference>
<dbReference type="Gene3D" id="3.30.200.20">
    <property type="entry name" value="Phosphorylase Kinase, domain 1"/>
    <property type="match status" value="2"/>
</dbReference>
<keyword evidence="7" id="KW-0723">Serine/threonine-protein kinase</keyword>
<dbReference type="InterPro" id="IPR011671">
    <property type="entry name" value="tRNA_uracil_MeTrfase"/>
</dbReference>
<dbReference type="GO" id="GO:0005816">
    <property type="term" value="C:spindle pole body"/>
    <property type="evidence" value="ECO:0007669"/>
    <property type="project" value="UniProtKB-ARBA"/>
</dbReference>
<feature type="non-terminal residue" evidence="23">
    <location>
        <position position="1"/>
    </location>
</feature>
<evidence type="ECO:0000256" key="19">
    <source>
        <dbReference type="PROSITE-ProRule" id="PRU10141"/>
    </source>
</evidence>
<comment type="caution">
    <text evidence="23">The sequence shown here is derived from an EMBL/GenBank/DDBJ whole genome shotgun (WGS) entry which is preliminary data.</text>
</comment>
<dbReference type="CDD" id="cd05600">
    <property type="entry name" value="STKc_Sid2p_like"/>
    <property type="match status" value="1"/>
</dbReference>
<evidence type="ECO:0000256" key="13">
    <source>
        <dbReference type="ARBA" id="ARBA00022741"/>
    </source>
</evidence>
<dbReference type="InterPro" id="IPR000719">
    <property type="entry name" value="Prot_kinase_dom"/>
</dbReference>
<feature type="region of interest" description="Disordered" evidence="20">
    <location>
        <begin position="1"/>
        <end position="213"/>
    </location>
</feature>
<dbReference type="GO" id="GO:0004674">
    <property type="term" value="F:protein serine/threonine kinase activity"/>
    <property type="evidence" value="ECO:0007669"/>
    <property type="project" value="UniProtKB-KW"/>
</dbReference>
<feature type="compositionally biased region" description="Basic and acidic residues" evidence="20">
    <location>
        <begin position="185"/>
        <end position="200"/>
    </location>
</feature>
<dbReference type="Gene3D" id="1.10.510.10">
    <property type="entry name" value="Transferase(Phosphotransferase) domain 1"/>
    <property type="match status" value="2"/>
</dbReference>
<dbReference type="EC" id="2.1.1.211" evidence="4"/>
<comment type="catalytic activity">
    <reaction evidence="18">
        <text>L-seryl-[protein] + ATP = O-phospho-L-seryl-[protein] + ADP + H(+)</text>
        <dbReference type="Rhea" id="RHEA:17989"/>
        <dbReference type="Rhea" id="RHEA-COMP:9863"/>
        <dbReference type="Rhea" id="RHEA-COMP:11604"/>
        <dbReference type="ChEBI" id="CHEBI:15378"/>
        <dbReference type="ChEBI" id="CHEBI:29999"/>
        <dbReference type="ChEBI" id="CHEBI:30616"/>
        <dbReference type="ChEBI" id="CHEBI:83421"/>
        <dbReference type="ChEBI" id="CHEBI:456216"/>
        <dbReference type="EC" id="2.7.11.1"/>
    </reaction>
</comment>
<feature type="compositionally biased region" description="Basic residues" evidence="20">
    <location>
        <begin position="1"/>
        <end position="22"/>
    </location>
</feature>
<dbReference type="Proteomes" id="UP001138500">
    <property type="component" value="Unassembled WGS sequence"/>
</dbReference>
<keyword evidence="9" id="KW-0489">Methyltransferase</keyword>
<dbReference type="PROSITE" id="PS51285">
    <property type="entry name" value="AGC_KINASE_CTER"/>
    <property type="match status" value="1"/>
</dbReference>
<dbReference type="FunFam" id="3.30.200.20:FF:000109">
    <property type="entry name" value="Non-specific serine/threonine protein kinase"/>
    <property type="match status" value="1"/>
</dbReference>